<evidence type="ECO:0000256" key="2">
    <source>
        <dbReference type="ARBA" id="ARBA00022723"/>
    </source>
</evidence>
<comment type="cofactor">
    <cofactor evidence="6">
        <name>Zn(2+)</name>
        <dbReference type="ChEBI" id="CHEBI:29105"/>
    </cofactor>
    <text evidence="6">Binds 1 zinc ion per subunit.</text>
</comment>
<evidence type="ECO:0000256" key="5">
    <source>
        <dbReference type="ARBA" id="ARBA00023049"/>
    </source>
</evidence>
<protein>
    <submittedName>
        <fullName evidence="9">M56 family metallopeptidase</fullName>
    </submittedName>
</protein>
<dbReference type="EMBL" id="BAABHM010000002">
    <property type="protein sequence ID" value="GAA4687504.1"/>
    <property type="molecule type" value="Genomic_DNA"/>
</dbReference>
<organism evidence="9 10">
    <name type="scientific">Promicromonospora umidemergens</name>
    <dbReference type="NCBI Taxonomy" id="629679"/>
    <lineage>
        <taxon>Bacteria</taxon>
        <taxon>Bacillati</taxon>
        <taxon>Actinomycetota</taxon>
        <taxon>Actinomycetes</taxon>
        <taxon>Micrococcales</taxon>
        <taxon>Promicromonosporaceae</taxon>
        <taxon>Promicromonospora</taxon>
    </lineage>
</organism>
<comment type="caution">
    <text evidence="9">The sequence shown here is derived from an EMBL/GenBank/DDBJ whole genome shotgun (WGS) entry which is preliminary data.</text>
</comment>
<gene>
    <name evidence="9" type="ORF">GCM10023198_02350</name>
</gene>
<comment type="similarity">
    <text evidence="6">Belongs to the peptidase M48 family.</text>
</comment>
<keyword evidence="5 6" id="KW-0482">Metalloprotease</keyword>
<reference evidence="10" key="1">
    <citation type="journal article" date="2019" name="Int. J. Syst. Evol. Microbiol.">
        <title>The Global Catalogue of Microorganisms (GCM) 10K type strain sequencing project: providing services to taxonomists for standard genome sequencing and annotation.</title>
        <authorList>
            <consortium name="The Broad Institute Genomics Platform"/>
            <consortium name="The Broad Institute Genome Sequencing Center for Infectious Disease"/>
            <person name="Wu L."/>
            <person name="Ma J."/>
        </authorList>
    </citation>
    <scope>NUCLEOTIDE SEQUENCE [LARGE SCALE GENOMIC DNA]</scope>
    <source>
        <strain evidence="10">JCM 17975</strain>
    </source>
</reference>
<name>A0ABP8WFZ6_9MICO</name>
<keyword evidence="1 6" id="KW-0645">Protease</keyword>
<dbReference type="Pfam" id="PF01435">
    <property type="entry name" value="Peptidase_M48"/>
    <property type="match status" value="1"/>
</dbReference>
<dbReference type="PANTHER" id="PTHR34978:SF3">
    <property type="entry name" value="SLR0241 PROTEIN"/>
    <property type="match status" value="1"/>
</dbReference>
<keyword evidence="10" id="KW-1185">Reference proteome</keyword>
<evidence type="ECO:0000256" key="4">
    <source>
        <dbReference type="ARBA" id="ARBA00022833"/>
    </source>
</evidence>
<dbReference type="RefSeq" id="WP_253875581.1">
    <property type="nucleotide sequence ID" value="NZ_BAABHM010000002.1"/>
</dbReference>
<dbReference type="PANTHER" id="PTHR34978">
    <property type="entry name" value="POSSIBLE SENSOR-TRANSDUCER PROTEIN BLAR"/>
    <property type="match status" value="1"/>
</dbReference>
<keyword evidence="7" id="KW-0812">Transmembrane</keyword>
<evidence type="ECO:0000256" key="6">
    <source>
        <dbReference type="RuleBase" id="RU003983"/>
    </source>
</evidence>
<evidence type="ECO:0000259" key="8">
    <source>
        <dbReference type="Pfam" id="PF01435"/>
    </source>
</evidence>
<evidence type="ECO:0000313" key="9">
    <source>
        <dbReference type="EMBL" id="GAA4687504.1"/>
    </source>
</evidence>
<keyword evidence="7" id="KW-0472">Membrane</keyword>
<keyword evidence="2" id="KW-0479">Metal-binding</keyword>
<dbReference type="CDD" id="cd07326">
    <property type="entry name" value="M56_BlaR1_MecR1_like"/>
    <property type="match status" value="1"/>
</dbReference>
<feature type="transmembrane region" description="Helical" evidence="7">
    <location>
        <begin position="6"/>
        <end position="25"/>
    </location>
</feature>
<evidence type="ECO:0000256" key="3">
    <source>
        <dbReference type="ARBA" id="ARBA00022801"/>
    </source>
</evidence>
<accession>A0ABP8WFZ6</accession>
<dbReference type="Gene3D" id="3.30.2010.10">
    <property type="entry name" value="Metalloproteases ('zincins'), catalytic domain"/>
    <property type="match status" value="1"/>
</dbReference>
<feature type="domain" description="Peptidase M48" evidence="8">
    <location>
        <begin position="146"/>
        <end position="215"/>
    </location>
</feature>
<dbReference type="InterPro" id="IPR001915">
    <property type="entry name" value="Peptidase_M48"/>
</dbReference>
<evidence type="ECO:0000256" key="7">
    <source>
        <dbReference type="SAM" id="Phobius"/>
    </source>
</evidence>
<dbReference type="Proteomes" id="UP001500843">
    <property type="component" value="Unassembled WGS sequence"/>
</dbReference>
<keyword evidence="4 6" id="KW-0862">Zinc</keyword>
<keyword evidence="7" id="KW-1133">Transmembrane helix</keyword>
<dbReference type="InterPro" id="IPR052173">
    <property type="entry name" value="Beta-lactam_resp_regulator"/>
</dbReference>
<evidence type="ECO:0000313" key="10">
    <source>
        <dbReference type="Proteomes" id="UP001500843"/>
    </source>
</evidence>
<sequence length="326" mass="33777">MTVGALVVLLITSLAASAVAGPWVLRHAAPALARVPRAAVVLLAGSVLGWLCTALALGPLLAWTMSGPSLLPDGAAETCQRCLDAANPFPTTPLDSAVPVVLLLALPALGTVALGVAITIEALRRRHATARTGRLLRDQAERRAILGYQVLVVDDPHPFAMTLPRRHGGISLSAGALDALAPDELAAVLAHEHAHLRQHHHLVTTAMASVSRYLRWVPLVAASEAALGHYLEIAADDAARRRAGTPALAGALLALGEHSHSTPANTVMDGALHMLGPDRIRHLVQPCPGTAGVLPALAATSYVTALTLLAATVHLPYLITVLTGCA</sequence>
<feature type="transmembrane region" description="Helical" evidence="7">
    <location>
        <begin position="37"/>
        <end position="63"/>
    </location>
</feature>
<proteinExistence type="inferred from homology"/>
<keyword evidence="3 6" id="KW-0378">Hydrolase</keyword>
<feature type="transmembrane region" description="Helical" evidence="7">
    <location>
        <begin position="97"/>
        <end position="120"/>
    </location>
</feature>
<evidence type="ECO:0000256" key="1">
    <source>
        <dbReference type="ARBA" id="ARBA00022670"/>
    </source>
</evidence>